<dbReference type="Pfam" id="PF10983">
    <property type="entry name" value="DUF2793"/>
    <property type="match status" value="1"/>
</dbReference>
<reference evidence="1 2" key="1">
    <citation type="journal article" date="2013" name="Int. J. Syst. Evol. Microbiol.">
        <title>Marinicauda pacifica gen. nov., sp. nov., a prosthecate alphaproteobacterium of the family Hyphomonadaceae isolated from deep seawater.</title>
        <authorList>
            <person name="Zhang X.Y."/>
            <person name="Li G.W."/>
            <person name="Wang C.S."/>
            <person name="Zhang Y.J."/>
            <person name="Xu X.W."/>
            <person name="Li H."/>
            <person name="Liu A."/>
            <person name="Liu C."/>
            <person name="Xie B.B."/>
            <person name="Qin Q.L."/>
            <person name="Xu Z."/>
            <person name="Chen X.L."/>
            <person name="Zhou B.C."/>
            <person name="Zhang Y.Z."/>
        </authorList>
    </citation>
    <scope>NUCLEOTIDE SEQUENCE [LARGE SCALE GENOMIC DNA]</scope>
    <source>
        <strain evidence="1 2">P-1 km-3</strain>
    </source>
</reference>
<evidence type="ECO:0000313" key="1">
    <source>
        <dbReference type="EMBL" id="TGY94783.1"/>
    </source>
</evidence>
<dbReference type="AlphaFoldDB" id="A0A4S2HFT3"/>
<dbReference type="EMBL" id="SRXV01000001">
    <property type="protein sequence ID" value="TGY94783.1"/>
    <property type="molecule type" value="Genomic_DNA"/>
</dbReference>
<comment type="caution">
    <text evidence="1">The sequence shown here is derived from an EMBL/GenBank/DDBJ whole genome shotgun (WGS) entry which is preliminary data.</text>
</comment>
<sequence length="284" mass="30391">MSFKPMWKEGEMSETSERLGLPYLMPAQAQKHVTVNEALRRLDALVQLCVTSRDIGEQPETPAAGAAYILPPDASGTAWTGQPADTIAVYQDGAWAFLAPHTGWRAFLADAGEGAVFDGAAWRLDSETVSRLDHLERLGVGTAADDTNRVAVRVNSALWTARETASGGTGDLRYVMNKQDAANTLSILMQSGWSGRAELGLTGSDDFTLKLSPDGVSWQDVLRARQADGVVQIAALEAGALQLDAHTPLSASAPGQAGTLCWDSDFVYICVAPDTWKRAVLASW</sequence>
<dbReference type="InterPro" id="IPR021251">
    <property type="entry name" value="DUF2793"/>
</dbReference>
<accession>A0A4S2HFT3</accession>
<keyword evidence="2" id="KW-1185">Reference proteome</keyword>
<gene>
    <name evidence="1" type="ORF">E5162_05835</name>
</gene>
<organism evidence="1 2">
    <name type="scientific">Marinicauda pacifica</name>
    <dbReference type="NCBI Taxonomy" id="1133559"/>
    <lineage>
        <taxon>Bacteria</taxon>
        <taxon>Pseudomonadati</taxon>
        <taxon>Pseudomonadota</taxon>
        <taxon>Alphaproteobacteria</taxon>
        <taxon>Maricaulales</taxon>
        <taxon>Maricaulaceae</taxon>
        <taxon>Marinicauda</taxon>
    </lineage>
</organism>
<dbReference type="Proteomes" id="UP000305451">
    <property type="component" value="Unassembled WGS sequence"/>
</dbReference>
<evidence type="ECO:0000313" key="2">
    <source>
        <dbReference type="Proteomes" id="UP000305451"/>
    </source>
</evidence>
<name>A0A4S2HFT3_9PROT</name>
<proteinExistence type="predicted"/>
<protein>
    <submittedName>
        <fullName evidence="1">DUF2793 domain-containing protein</fullName>
    </submittedName>
</protein>